<comment type="caution">
    <text evidence="2">The sequence shown here is derived from an EMBL/GenBank/DDBJ whole genome shotgun (WGS) entry which is preliminary data.</text>
</comment>
<evidence type="ECO:0000313" key="2">
    <source>
        <dbReference type="EMBL" id="KAA8492981.1"/>
    </source>
</evidence>
<evidence type="ECO:0000313" key="3">
    <source>
        <dbReference type="Proteomes" id="UP000324585"/>
    </source>
</evidence>
<name>A0A5J4YN96_PORPP</name>
<dbReference type="InterPro" id="IPR051044">
    <property type="entry name" value="MAG_DAG_Lipase"/>
</dbReference>
<dbReference type="InterPro" id="IPR029058">
    <property type="entry name" value="AB_hydrolase_fold"/>
</dbReference>
<keyword evidence="3" id="KW-1185">Reference proteome</keyword>
<proteinExistence type="predicted"/>
<sequence>MRKVDCRNVVRIVFNVLHKRIDGRTAELQQTCASKRGGLVSTLAMLTEVVARDGTRLHVVHFGRDDDAVDDAGFLEGAPKTALVVHGLGEHSGRYAHIAAQLRTRGFDVWSYDHRGHGRSQGARGVLAESEDLLHDCAAVIDAVLKEKKLDGSVMSATDGATSQHVEQQQQQQPVLLLLGHSMGGAVVGRFVAEHTYPVDKRAKWYRPVTYCVLSSPALAADLSRYQRFMNVTVARLAKDVTVSNGLEAAWLSNDPKVVQAFLDDPLNHNRISGRLANFIFKAGDETIEAAPTWNVPTLVMYSVHDKCVAPRGSAAFVTAAPQVVVTGRPFEEMGHELFNEPEKAGVFACMLDWISAQFVQVGKVAIETTADALAKVAV</sequence>
<dbReference type="Gene3D" id="3.40.50.1820">
    <property type="entry name" value="alpha/beta hydrolase"/>
    <property type="match status" value="1"/>
</dbReference>
<dbReference type="SUPFAM" id="SSF53474">
    <property type="entry name" value="alpha/beta-Hydrolases"/>
    <property type="match status" value="1"/>
</dbReference>
<feature type="domain" description="Serine aminopeptidase S33" evidence="1">
    <location>
        <begin position="82"/>
        <end position="343"/>
    </location>
</feature>
<accession>A0A5J4YN96</accession>
<gene>
    <name evidence="2" type="ORF">FVE85_9253</name>
</gene>
<protein>
    <submittedName>
        <fullName evidence="2">Monoacylglycerol lipase</fullName>
    </submittedName>
</protein>
<reference evidence="3" key="1">
    <citation type="journal article" date="2019" name="Nat. Commun.">
        <title>Expansion of phycobilisome linker gene families in mesophilic red algae.</title>
        <authorList>
            <person name="Lee J."/>
            <person name="Kim D."/>
            <person name="Bhattacharya D."/>
            <person name="Yoon H.S."/>
        </authorList>
    </citation>
    <scope>NUCLEOTIDE SEQUENCE [LARGE SCALE GENOMIC DNA]</scope>
    <source>
        <strain evidence="3">CCMP 1328</strain>
    </source>
</reference>
<dbReference type="PANTHER" id="PTHR11614">
    <property type="entry name" value="PHOSPHOLIPASE-RELATED"/>
    <property type="match status" value="1"/>
</dbReference>
<evidence type="ECO:0000259" key="1">
    <source>
        <dbReference type="Pfam" id="PF12146"/>
    </source>
</evidence>
<dbReference type="AlphaFoldDB" id="A0A5J4YN96"/>
<dbReference type="OMA" id="WISAQFV"/>
<dbReference type="Proteomes" id="UP000324585">
    <property type="component" value="Unassembled WGS sequence"/>
</dbReference>
<organism evidence="2 3">
    <name type="scientific">Porphyridium purpureum</name>
    <name type="common">Red alga</name>
    <name type="synonym">Porphyridium cruentum</name>
    <dbReference type="NCBI Taxonomy" id="35688"/>
    <lineage>
        <taxon>Eukaryota</taxon>
        <taxon>Rhodophyta</taxon>
        <taxon>Bangiophyceae</taxon>
        <taxon>Porphyridiales</taxon>
        <taxon>Porphyridiaceae</taxon>
        <taxon>Porphyridium</taxon>
    </lineage>
</organism>
<dbReference type="Pfam" id="PF12146">
    <property type="entry name" value="Hydrolase_4"/>
    <property type="match status" value="1"/>
</dbReference>
<dbReference type="EMBL" id="VRMN01000008">
    <property type="protein sequence ID" value="KAA8492981.1"/>
    <property type="molecule type" value="Genomic_DNA"/>
</dbReference>
<dbReference type="OrthoDB" id="2498029at2759"/>
<dbReference type="InterPro" id="IPR022742">
    <property type="entry name" value="Hydrolase_4"/>
</dbReference>